<evidence type="ECO:0000313" key="2">
    <source>
        <dbReference type="Proteomes" id="UP001148737"/>
    </source>
</evidence>
<sequence>MRFSHIFYLAAAVCAAPTSTENNIVKKGLLSGPAGLVGDIVSGANQAIQGVTGAASGAVPGLKGVAGTVNNAGDTVEGVIDQGLDLVGNIV</sequence>
<proteinExistence type="predicted"/>
<protein>
    <submittedName>
        <fullName evidence="1">Uncharacterized protein</fullName>
    </submittedName>
</protein>
<dbReference type="Proteomes" id="UP001148737">
    <property type="component" value="Unassembled WGS sequence"/>
</dbReference>
<evidence type="ECO:0000313" key="1">
    <source>
        <dbReference type="EMBL" id="KAJ3485913.1"/>
    </source>
</evidence>
<organism evidence="1 2">
    <name type="scientific">Lecanicillium saksenae</name>
    <dbReference type="NCBI Taxonomy" id="468837"/>
    <lineage>
        <taxon>Eukaryota</taxon>
        <taxon>Fungi</taxon>
        <taxon>Dikarya</taxon>
        <taxon>Ascomycota</taxon>
        <taxon>Pezizomycotina</taxon>
        <taxon>Sordariomycetes</taxon>
        <taxon>Hypocreomycetidae</taxon>
        <taxon>Hypocreales</taxon>
        <taxon>Cordycipitaceae</taxon>
        <taxon>Lecanicillium</taxon>
    </lineage>
</organism>
<reference evidence="1" key="1">
    <citation type="submission" date="2022-07" db="EMBL/GenBank/DDBJ databases">
        <title>Genome Sequence of Lecanicillium saksenae.</title>
        <authorList>
            <person name="Buettner E."/>
        </authorList>
    </citation>
    <scope>NUCLEOTIDE SEQUENCE</scope>
    <source>
        <strain evidence="1">VT-O1</strain>
    </source>
</reference>
<accession>A0ACC1QNU0</accession>
<gene>
    <name evidence="1" type="ORF">NLG97_g6725</name>
</gene>
<comment type="caution">
    <text evidence="1">The sequence shown here is derived from an EMBL/GenBank/DDBJ whole genome shotgun (WGS) entry which is preliminary data.</text>
</comment>
<keyword evidence="2" id="KW-1185">Reference proteome</keyword>
<name>A0ACC1QNU0_9HYPO</name>
<dbReference type="EMBL" id="JANAKD010000932">
    <property type="protein sequence ID" value="KAJ3485913.1"/>
    <property type="molecule type" value="Genomic_DNA"/>
</dbReference>